<evidence type="ECO:0000256" key="1">
    <source>
        <dbReference type="SAM" id="MobiDB-lite"/>
    </source>
</evidence>
<accession>A0A0J9XKB6</accession>
<keyword evidence="3" id="KW-1185">Reference proteome</keyword>
<reference evidence="2" key="1">
    <citation type="submission" date="2014-03" db="EMBL/GenBank/DDBJ databases">
        <authorList>
            <person name="Casaregola S."/>
        </authorList>
    </citation>
    <scope>NUCLEOTIDE SEQUENCE [LARGE SCALE GENOMIC DNA]</scope>
    <source>
        <strain evidence="2">CLIB 918</strain>
    </source>
</reference>
<evidence type="ECO:0000313" key="2">
    <source>
        <dbReference type="EMBL" id="CDO57856.1"/>
    </source>
</evidence>
<dbReference type="AlphaFoldDB" id="A0A0J9XKB6"/>
<feature type="compositionally biased region" description="Polar residues" evidence="1">
    <location>
        <begin position="13"/>
        <end position="23"/>
    </location>
</feature>
<name>A0A0J9XKB6_GEOCN</name>
<gene>
    <name evidence="2" type="ORF">BN980_GECA26s00483g</name>
</gene>
<dbReference type="Gene3D" id="6.10.140.1020">
    <property type="match status" value="1"/>
</dbReference>
<organism evidence="2 3">
    <name type="scientific">Geotrichum candidum</name>
    <name type="common">Oospora lactis</name>
    <name type="synonym">Dipodascus geotrichum</name>
    <dbReference type="NCBI Taxonomy" id="1173061"/>
    <lineage>
        <taxon>Eukaryota</taxon>
        <taxon>Fungi</taxon>
        <taxon>Dikarya</taxon>
        <taxon>Ascomycota</taxon>
        <taxon>Saccharomycotina</taxon>
        <taxon>Dipodascomycetes</taxon>
        <taxon>Dipodascales</taxon>
        <taxon>Dipodascaceae</taxon>
        <taxon>Geotrichum</taxon>
    </lineage>
</organism>
<feature type="region of interest" description="Disordered" evidence="1">
    <location>
        <begin position="1"/>
        <end position="36"/>
    </location>
</feature>
<sequence length="293" mass="33288">MSNSDSDREYTVNGDNISFSSVESVEPPLVKRHDLQEKAQDVLVKGSNEDSKGYSPVNTYGLEKSQFISPLKLEDLTAKERGSSVSKIPRLEISRRKLKTNKPQLVSIPTSSHASKERKLDFRIKSIQRQISIARQAQKYQSSITDHVLEVETEEWRRAGQMASNYLLNVAGIQVTRQGGLPAFLTRQRERTLQQISSYRDELPEFEDLFPELNAAGGIDTLPPDERACFEELRAEYEAATEQRVRDMETAALREYGDNAGDVPPELDMKHLYMLMKLDPKILYPNGFDYAIT</sequence>
<protein>
    <submittedName>
        <fullName evidence="2">Uncharacterized protein</fullName>
    </submittedName>
</protein>
<evidence type="ECO:0000313" key="3">
    <source>
        <dbReference type="Proteomes" id="UP000242525"/>
    </source>
</evidence>
<comment type="caution">
    <text evidence="2">The sequence shown here is derived from an EMBL/GenBank/DDBJ whole genome shotgun (WGS) entry which is preliminary data.</text>
</comment>
<dbReference type="Proteomes" id="UP000242525">
    <property type="component" value="Unassembled WGS sequence"/>
</dbReference>
<proteinExistence type="predicted"/>
<feature type="compositionally biased region" description="Basic and acidic residues" evidence="1">
    <location>
        <begin position="1"/>
        <end position="10"/>
    </location>
</feature>
<dbReference type="EMBL" id="CCBN010000026">
    <property type="protein sequence ID" value="CDO57856.1"/>
    <property type="molecule type" value="Genomic_DNA"/>
</dbReference>